<accession>A0A2S9Y0E7</accession>
<dbReference type="AlphaFoldDB" id="A0A2S9Y0E7"/>
<proteinExistence type="predicted"/>
<organism evidence="1 2">
    <name type="scientific">Enhygromyxa salina</name>
    <dbReference type="NCBI Taxonomy" id="215803"/>
    <lineage>
        <taxon>Bacteria</taxon>
        <taxon>Pseudomonadati</taxon>
        <taxon>Myxococcota</taxon>
        <taxon>Polyangia</taxon>
        <taxon>Nannocystales</taxon>
        <taxon>Nannocystaceae</taxon>
        <taxon>Enhygromyxa</taxon>
    </lineage>
</organism>
<dbReference type="EMBL" id="PVNL01000124">
    <property type="protein sequence ID" value="PRP98598.1"/>
    <property type="molecule type" value="Genomic_DNA"/>
</dbReference>
<reference evidence="1 2" key="1">
    <citation type="submission" date="2018-03" db="EMBL/GenBank/DDBJ databases">
        <title>Draft Genome Sequences of the Obligatory Marine Myxobacteria Enhygromyxa salina SWB007.</title>
        <authorList>
            <person name="Poehlein A."/>
            <person name="Moghaddam J.A."/>
            <person name="Harms H."/>
            <person name="Alanjari M."/>
            <person name="Koenig G.M."/>
            <person name="Daniel R."/>
            <person name="Schaeberle T.F."/>
        </authorList>
    </citation>
    <scope>NUCLEOTIDE SEQUENCE [LARGE SCALE GENOMIC DNA]</scope>
    <source>
        <strain evidence="1 2">SWB007</strain>
    </source>
</reference>
<evidence type="ECO:0000313" key="2">
    <source>
        <dbReference type="Proteomes" id="UP000238823"/>
    </source>
</evidence>
<dbReference type="Proteomes" id="UP000238823">
    <property type="component" value="Unassembled WGS sequence"/>
</dbReference>
<evidence type="ECO:0000313" key="1">
    <source>
        <dbReference type="EMBL" id="PRP98598.1"/>
    </source>
</evidence>
<sequence>MRVRLRGWFRLITLVPWHEAQARLAHDEPTLEVEQLRWLIAEVPGVATSLRALLFELGEAASLGFVADAELAERVANQIRRGYLRVETEPDVPMSSDEVQRFDWSASAPESEPLGVIGGDHHWVEVELVDESGAPVADERCRIVLPNGSERVAHTNHDGLVRIDRTVAGSCTITFPELDAEATASLTGLPHRDTEGMQGVQGAGLATGLATGSHHWVEVELVDESGAGVAGEPCEIRLPTGELLRQRTDARGLVRIPSIAAVGDCEIRFPELDEGAVASLYPVGRQDTQTTRATQATTTTTTTTTAPLLNQFDDVSDPPAHWIEVELVDESGAGVAGELCEIKLPTGEQLRLRTDARGLIRVPRIAAAGDCTISFVELDAMVWDELARP</sequence>
<comment type="caution">
    <text evidence="1">The sequence shown here is derived from an EMBL/GenBank/DDBJ whole genome shotgun (WGS) entry which is preliminary data.</text>
</comment>
<name>A0A2S9Y0E7_9BACT</name>
<gene>
    <name evidence="1" type="ORF">ENSA7_65410</name>
</gene>
<protein>
    <submittedName>
        <fullName evidence="1">Uncharacterized protein</fullName>
    </submittedName>
</protein>